<evidence type="ECO:0000313" key="2">
    <source>
        <dbReference type="Proteomes" id="UP000215145"/>
    </source>
</evidence>
<dbReference type="AlphaFoldDB" id="A0A229P0J2"/>
<dbReference type="InterPro" id="IPR007402">
    <property type="entry name" value="DUF455"/>
</dbReference>
<dbReference type="Pfam" id="PF04305">
    <property type="entry name" value="DUF455"/>
    <property type="match status" value="1"/>
</dbReference>
<gene>
    <name evidence="1" type="ORF">CGZ75_03195</name>
</gene>
<name>A0A229P0J2_9BACL</name>
<dbReference type="Proteomes" id="UP000215145">
    <property type="component" value="Unassembled WGS sequence"/>
</dbReference>
<accession>A0A229P0J2</accession>
<evidence type="ECO:0008006" key="3">
    <source>
        <dbReference type="Google" id="ProtNLM"/>
    </source>
</evidence>
<evidence type="ECO:0000313" key="1">
    <source>
        <dbReference type="EMBL" id="OXM15746.1"/>
    </source>
</evidence>
<comment type="caution">
    <text evidence="1">The sequence shown here is derived from an EMBL/GenBank/DDBJ whole genome shotgun (WGS) entry which is preliminary data.</text>
</comment>
<organism evidence="1 2">
    <name type="scientific">Paenibacillus herberti</name>
    <dbReference type="NCBI Taxonomy" id="1619309"/>
    <lineage>
        <taxon>Bacteria</taxon>
        <taxon>Bacillati</taxon>
        <taxon>Bacillota</taxon>
        <taxon>Bacilli</taxon>
        <taxon>Bacillales</taxon>
        <taxon>Paenibacillaceae</taxon>
        <taxon>Paenibacillus</taxon>
    </lineage>
</organism>
<proteinExistence type="predicted"/>
<sequence>MPDQLSNRTELKLRDVESASKMMRRYYRTVKETMRAMAGYLPAMRWWPGKKLLARHIWLDSLHADMLRLRTLDLRYPRVDVEDNADVSLLFVLEKIPTAPSDELFLHCVYDVIKPAMLEALEEYLQVSDPLDDAPSHLYLKRIIDELNMQLHEYEGIMRESSRAADEAKNSDWLSAVSGALSSCGGFHGPDAQIDPRSTAVLEGLVYELPMEGGRDLSWEPAVTQVSPRPARNFTEEQIAVAVDHANEVWASETPAALIWEYKNMPWELYLGAARWCYDEIRHATMGVERLAALGLEVGVDYPMVPDHWRAFRARGVRYLLLLLHRLEQGGPRHKSNLKTKFIEKNDLAAAQDCDYDWADESGHISYGVAWLKAVFPEWSKQQTIEEGNKISSEWSHWIGNHHKNGTHGYEGFLERMDKKLTASGHSTDI</sequence>
<reference evidence="1 2" key="1">
    <citation type="submission" date="2017-07" db="EMBL/GenBank/DDBJ databases">
        <title>Paenibacillus herberti R33 genome sequencing and assembly.</title>
        <authorList>
            <person name="Su W."/>
        </authorList>
    </citation>
    <scope>NUCLEOTIDE SEQUENCE [LARGE SCALE GENOMIC DNA]</scope>
    <source>
        <strain evidence="1 2">R33</strain>
    </source>
</reference>
<keyword evidence="2" id="KW-1185">Reference proteome</keyword>
<dbReference type="EMBL" id="NMUQ01000001">
    <property type="protein sequence ID" value="OXM15746.1"/>
    <property type="molecule type" value="Genomic_DNA"/>
</dbReference>
<protein>
    <recommendedName>
        <fullName evidence="3">DUF455 domain-containing protein</fullName>
    </recommendedName>
</protein>